<dbReference type="GO" id="GO:0015421">
    <property type="term" value="F:ABC-type oligopeptide transporter activity"/>
    <property type="evidence" value="ECO:0007669"/>
    <property type="project" value="TreeGrafter"/>
</dbReference>
<feature type="domain" description="ABC transporter" evidence="9">
    <location>
        <begin position="342"/>
        <end position="576"/>
    </location>
</feature>
<dbReference type="SMART" id="SM00382">
    <property type="entry name" value="AAA"/>
    <property type="match status" value="1"/>
</dbReference>
<keyword evidence="7 8" id="KW-0472">Membrane</keyword>
<dbReference type="PANTHER" id="PTHR43394">
    <property type="entry name" value="ATP-DEPENDENT PERMEASE MDL1, MITOCHONDRIAL"/>
    <property type="match status" value="1"/>
</dbReference>
<dbReference type="PANTHER" id="PTHR43394:SF1">
    <property type="entry name" value="ATP-BINDING CASSETTE SUB-FAMILY B MEMBER 10, MITOCHONDRIAL"/>
    <property type="match status" value="1"/>
</dbReference>
<dbReference type="EMBL" id="MFES01000016">
    <property type="protein sequence ID" value="OGE86025.1"/>
    <property type="molecule type" value="Genomic_DNA"/>
</dbReference>
<gene>
    <name evidence="11" type="ORF">A3J48_03260</name>
</gene>
<accession>A0A1F5P843</accession>
<keyword evidence="6 8" id="KW-1133">Transmembrane helix</keyword>
<evidence type="ECO:0000256" key="1">
    <source>
        <dbReference type="ARBA" id="ARBA00004651"/>
    </source>
</evidence>
<dbReference type="Pfam" id="PF00664">
    <property type="entry name" value="ABC_membrane"/>
    <property type="match status" value="1"/>
</dbReference>
<reference evidence="11 12" key="1">
    <citation type="journal article" date="2016" name="Nat. Commun.">
        <title>Thousands of microbial genomes shed light on interconnected biogeochemical processes in an aquifer system.</title>
        <authorList>
            <person name="Anantharaman K."/>
            <person name="Brown C.T."/>
            <person name="Hug L.A."/>
            <person name="Sharon I."/>
            <person name="Castelle C.J."/>
            <person name="Probst A.J."/>
            <person name="Thomas B.C."/>
            <person name="Singh A."/>
            <person name="Wilkins M.J."/>
            <person name="Karaoz U."/>
            <person name="Brodie E.L."/>
            <person name="Williams K.H."/>
            <person name="Hubbard S.S."/>
            <person name="Banfield J.F."/>
        </authorList>
    </citation>
    <scope>NUCLEOTIDE SEQUENCE [LARGE SCALE GENOMIC DNA]</scope>
</reference>
<evidence type="ECO:0000256" key="2">
    <source>
        <dbReference type="ARBA" id="ARBA00022448"/>
    </source>
</evidence>
<comment type="subcellular location">
    <subcellularLocation>
        <location evidence="1">Cell membrane</location>
        <topology evidence="1">Multi-pass membrane protein</topology>
    </subcellularLocation>
</comment>
<dbReference type="GO" id="GO:0005524">
    <property type="term" value="F:ATP binding"/>
    <property type="evidence" value="ECO:0007669"/>
    <property type="project" value="UniProtKB-KW"/>
</dbReference>
<evidence type="ECO:0000256" key="4">
    <source>
        <dbReference type="ARBA" id="ARBA00022741"/>
    </source>
</evidence>
<dbReference type="InterPro" id="IPR003593">
    <property type="entry name" value="AAA+_ATPase"/>
</dbReference>
<evidence type="ECO:0000313" key="11">
    <source>
        <dbReference type="EMBL" id="OGE86025.1"/>
    </source>
</evidence>
<dbReference type="STRING" id="1817832.A3J48_03260"/>
<dbReference type="InterPro" id="IPR039421">
    <property type="entry name" value="Type_1_exporter"/>
</dbReference>
<evidence type="ECO:0000256" key="8">
    <source>
        <dbReference type="SAM" id="Phobius"/>
    </source>
</evidence>
<feature type="transmembrane region" description="Helical" evidence="8">
    <location>
        <begin position="151"/>
        <end position="179"/>
    </location>
</feature>
<dbReference type="Gene3D" id="1.20.1560.10">
    <property type="entry name" value="ABC transporter type 1, transmembrane domain"/>
    <property type="match status" value="1"/>
</dbReference>
<dbReference type="FunFam" id="3.40.50.300:FF:000287">
    <property type="entry name" value="Multidrug ABC transporter ATP-binding protein"/>
    <property type="match status" value="1"/>
</dbReference>
<feature type="transmembrane region" description="Helical" evidence="8">
    <location>
        <begin position="21"/>
        <end position="42"/>
    </location>
</feature>
<comment type="caution">
    <text evidence="11">The sequence shown here is derived from an EMBL/GenBank/DDBJ whole genome shotgun (WGS) entry which is preliminary data.</text>
</comment>
<proteinExistence type="predicted"/>
<protein>
    <recommendedName>
        <fullName evidence="13">ABC transporter ATP-binding protein</fullName>
    </recommendedName>
</protein>
<dbReference type="PROSITE" id="PS00211">
    <property type="entry name" value="ABC_TRANSPORTER_1"/>
    <property type="match status" value="1"/>
</dbReference>
<evidence type="ECO:0000256" key="6">
    <source>
        <dbReference type="ARBA" id="ARBA00022989"/>
    </source>
</evidence>
<dbReference type="InterPro" id="IPR027417">
    <property type="entry name" value="P-loop_NTPase"/>
</dbReference>
<dbReference type="InterPro" id="IPR003439">
    <property type="entry name" value="ABC_transporter-like_ATP-bd"/>
</dbReference>
<dbReference type="Proteomes" id="UP000176786">
    <property type="component" value="Unassembled WGS sequence"/>
</dbReference>
<evidence type="ECO:0008006" key="13">
    <source>
        <dbReference type="Google" id="ProtNLM"/>
    </source>
</evidence>
<evidence type="ECO:0000256" key="7">
    <source>
        <dbReference type="ARBA" id="ARBA00023136"/>
    </source>
</evidence>
<dbReference type="InterPro" id="IPR017871">
    <property type="entry name" value="ABC_transporter-like_CS"/>
</dbReference>
<dbReference type="InterPro" id="IPR011527">
    <property type="entry name" value="ABC1_TM_dom"/>
</dbReference>
<organism evidence="11 12">
    <name type="scientific">Candidatus Doudnabacteria bacterium RIFCSPHIGHO2_02_FULL_46_11</name>
    <dbReference type="NCBI Taxonomy" id="1817832"/>
    <lineage>
        <taxon>Bacteria</taxon>
        <taxon>Candidatus Doudnaibacteriota</taxon>
    </lineage>
</organism>
<dbReference type="GO" id="GO:0016887">
    <property type="term" value="F:ATP hydrolysis activity"/>
    <property type="evidence" value="ECO:0007669"/>
    <property type="project" value="InterPro"/>
</dbReference>
<evidence type="ECO:0000259" key="9">
    <source>
        <dbReference type="PROSITE" id="PS50893"/>
    </source>
</evidence>
<keyword evidence="4" id="KW-0547">Nucleotide-binding</keyword>
<name>A0A1F5P843_9BACT</name>
<dbReference type="GO" id="GO:0005886">
    <property type="term" value="C:plasma membrane"/>
    <property type="evidence" value="ECO:0007669"/>
    <property type="project" value="UniProtKB-SubCell"/>
</dbReference>
<keyword evidence="5" id="KW-0067">ATP-binding</keyword>
<evidence type="ECO:0000313" key="12">
    <source>
        <dbReference type="Proteomes" id="UP000176786"/>
    </source>
</evidence>
<keyword evidence="2" id="KW-0813">Transport</keyword>
<dbReference type="SUPFAM" id="SSF90123">
    <property type="entry name" value="ABC transporter transmembrane region"/>
    <property type="match status" value="1"/>
</dbReference>
<evidence type="ECO:0000256" key="5">
    <source>
        <dbReference type="ARBA" id="ARBA00022840"/>
    </source>
</evidence>
<dbReference type="SUPFAM" id="SSF52540">
    <property type="entry name" value="P-loop containing nucleoside triphosphate hydrolases"/>
    <property type="match status" value="1"/>
</dbReference>
<dbReference type="AlphaFoldDB" id="A0A1F5P843"/>
<evidence type="ECO:0000256" key="3">
    <source>
        <dbReference type="ARBA" id="ARBA00022692"/>
    </source>
</evidence>
<dbReference type="PROSITE" id="PS50929">
    <property type="entry name" value="ABC_TM1F"/>
    <property type="match status" value="1"/>
</dbReference>
<dbReference type="Gene3D" id="3.40.50.300">
    <property type="entry name" value="P-loop containing nucleotide triphosphate hydrolases"/>
    <property type="match status" value="1"/>
</dbReference>
<dbReference type="Pfam" id="PF00005">
    <property type="entry name" value="ABC_tran"/>
    <property type="match status" value="1"/>
</dbReference>
<feature type="transmembrane region" description="Helical" evidence="8">
    <location>
        <begin position="62"/>
        <end position="80"/>
    </location>
</feature>
<evidence type="ECO:0000259" key="10">
    <source>
        <dbReference type="PROSITE" id="PS50929"/>
    </source>
</evidence>
<keyword evidence="3 8" id="KW-0812">Transmembrane</keyword>
<sequence>MKNYTRQTYKIFWNHAKRYKLVLFVMIIGLILANLAEVYAPIWYKRLIDLVSSNQADKFDQGVRIVIFAWLTHMMAWLFWRINTFVNNYFQPRVMADLLNTCFKYLQLHSFTFFSNNFAGSLVKKTTRYERSFENIADQMYWHIGQTVIRFLLIFAVMWWVNVLFALILAVWVALYFYLHLKFTNFKLKYDIQKAELDSKMSGFLADTITNNLNIKFFGGYKRESKSFADLNEKHYKIRKWTWDLAAMAEAGQSFMMVALELLLLYVALRLWRTGAVTVGDFVLIQVYLSQLFGRLWELGRYIRQIYESLADAEEMTEILVAPHEIQDLPGAAQLRVEKGEIDFKSITFGYYENTNTFKKFDFKIRAGERVALVGPSGGGKTTIVKLLLRFHDLDKGEISIDGQDISKITQESLRANIALVPQEPILFHRGLMENIRYARPNATDQEVIKAAKLAHAHEFISSFPDGYDTYVGERGIKLSGGERQRVAIARAILKDAPIFILDEATSSLDSESELFIQDALRNLMKGKTTIVVAHRLSTIMQMDRIVVIEKGKIIEEGKHEELVKAKQGIYQKLWKIQAGGFAE</sequence>
<feature type="domain" description="ABC transmembrane type-1" evidence="10">
    <location>
        <begin position="24"/>
        <end position="308"/>
    </location>
</feature>
<dbReference type="PROSITE" id="PS50893">
    <property type="entry name" value="ABC_TRANSPORTER_2"/>
    <property type="match status" value="1"/>
</dbReference>
<dbReference type="InterPro" id="IPR036640">
    <property type="entry name" value="ABC1_TM_sf"/>
</dbReference>